<reference evidence="1" key="1">
    <citation type="submission" date="2014-09" db="EMBL/GenBank/DDBJ databases">
        <authorList>
            <person name="Magalhaes I.L.F."/>
            <person name="Oliveira U."/>
            <person name="Santos F.R."/>
            <person name="Vidigal T.H.D.A."/>
            <person name="Brescovit A.D."/>
            <person name="Santos A.J."/>
        </authorList>
    </citation>
    <scope>NUCLEOTIDE SEQUENCE</scope>
    <source>
        <tissue evidence="1">Shoot tissue taken approximately 20 cm above the soil surface</tissue>
    </source>
</reference>
<sequence length="62" mass="6302">MAFLSFFSASSSASCFLESLASLSSASMSSCCACACACVPSLRVSPFLNGLSCTRPCFSPAT</sequence>
<proteinExistence type="predicted"/>
<dbReference type="AlphaFoldDB" id="A0A0A9DZL5"/>
<dbReference type="EMBL" id="GBRH01205752">
    <property type="protein sequence ID" value="JAD92143.1"/>
    <property type="molecule type" value="Transcribed_RNA"/>
</dbReference>
<name>A0A0A9DZL5_ARUDO</name>
<organism evidence="1">
    <name type="scientific">Arundo donax</name>
    <name type="common">Giant reed</name>
    <name type="synonym">Donax arundinaceus</name>
    <dbReference type="NCBI Taxonomy" id="35708"/>
    <lineage>
        <taxon>Eukaryota</taxon>
        <taxon>Viridiplantae</taxon>
        <taxon>Streptophyta</taxon>
        <taxon>Embryophyta</taxon>
        <taxon>Tracheophyta</taxon>
        <taxon>Spermatophyta</taxon>
        <taxon>Magnoliopsida</taxon>
        <taxon>Liliopsida</taxon>
        <taxon>Poales</taxon>
        <taxon>Poaceae</taxon>
        <taxon>PACMAD clade</taxon>
        <taxon>Arundinoideae</taxon>
        <taxon>Arundineae</taxon>
        <taxon>Arundo</taxon>
    </lineage>
</organism>
<protein>
    <submittedName>
        <fullName evidence="1">Uncharacterized protein</fullName>
    </submittedName>
</protein>
<reference evidence="1" key="2">
    <citation type="journal article" date="2015" name="Data Brief">
        <title>Shoot transcriptome of the giant reed, Arundo donax.</title>
        <authorList>
            <person name="Barrero R.A."/>
            <person name="Guerrero F.D."/>
            <person name="Moolhuijzen P."/>
            <person name="Goolsby J.A."/>
            <person name="Tidwell J."/>
            <person name="Bellgard S.E."/>
            <person name="Bellgard M.I."/>
        </authorList>
    </citation>
    <scope>NUCLEOTIDE SEQUENCE</scope>
    <source>
        <tissue evidence="1">Shoot tissue taken approximately 20 cm above the soil surface</tissue>
    </source>
</reference>
<evidence type="ECO:0000313" key="1">
    <source>
        <dbReference type="EMBL" id="JAD92143.1"/>
    </source>
</evidence>
<accession>A0A0A9DZL5</accession>